<dbReference type="RefSeq" id="WP_211909834.1">
    <property type="nucleotide sequence ID" value="NZ_CP036498.1"/>
</dbReference>
<evidence type="ECO:0000256" key="1">
    <source>
        <dbReference type="SAM" id="Phobius"/>
    </source>
</evidence>
<dbReference type="Pfam" id="PF14110">
    <property type="entry name" value="DUF4282"/>
    <property type="match status" value="1"/>
</dbReference>
<reference evidence="2 3" key="1">
    <citation type="submission" date="2019-02" db="EMBL/GenBank/DDBJ databases">
        <title>Emended description of the genus Rhodopseudomonas and description of Rhodopseudomonas albus sp. nov., a non-phototrophic, heavy-metal-tolerant bacterium isolated from garden soil.</title>
        <authorList>
            <person name="Bao Z."/>
            <person name="Cao W.W."/>
            <person name="Sato Y."/>
            <person name="Nishizawa T."/>
            <person name="Zhao J."/>
            <person name="Guo Y."/>
            <person name="Ohta H."/>
        </authorList>
    </citation>
    <scope>NUCLEOTIDE SEQUENCE [LARGE SCALE GENOMIC DNA]</scope>
    <source>
        <strain evidence="2 3">SK50-23</strain>
    </source>
</reference>
<proteinExistence type="predicted"/>
<evidence type="ECO:0000313" key="3">
    <source>
        <dbReference type="Proteomes" id="UP000682843"/>
    </source>
</evidence>
<feature type="transmembrane region" description="Helical" evidence="1">
    <location>
        <begin position="53"/>
        <end position="81"/>
    </location>
</feature>
<keyword evidence="3" id="KW-1185">Reference proteome</keyword>
<feature type="transmembrane region" description="Helical" evidence="1">
    <location>
        <begin position="21"/>
        <end position="47"/>
    </location>
</feature>
<evidence type="ECO:0000313" key="2">
    <source>
        <dbReference type="EMBL" id="QUS41225.1"/>
    </source>
</evidence>
<organism evidence="2 3">
    <name type="scientific">Tardiphaga alba</name>
    <dbReference type="NCBI Taxonomy" id="340268"/>
    <lineage>
        <taxon>Bacteria</taxon>
        <taxon>Pseudomonadati</taxon>
        <taxon>Pseudomonadota</taxon>
        <taxon>Alphaproteobacteria</taxon>
        <taxon>Hyphomicrobiales</taxon>
        <taxon>Nitrobacteraceae</taxon>
        <taxon>Tardiphaga</taxon>
    </lineage>
</organism>
<keyword evidence="1" id="KW-0812">Transmembrane</keyword>
<protein>
    <submittedName>
        <fullName evidence="2">DUF4282 domain-containing protein</fullName>
    </submittedName>
</protein>
<gene>
    <name evidence="2" type="ORF">RPMA_22040</name>
</gene>
<sequence length="98" mass="10920">MFEFRDLFQWDRFITPTIIKTFYWLVIALIILFGISGIFSGLAAMAISPFGGFILVLSSLASIVVGIICARIGSEFILIVFRINEHLGAIRDQGQGQH</sequence>
<dbReference type="InterPro" id="IPR025557">
    <property type="entry name" value="DUF4282"/>
</dbReference>
<keyword evidence="1" id="KW-0472">Membrane</keyword>
<name>A0ABX8AHC9_9BRAD</name>
<accession>A0ABX8AHC9</accession>
<keyword evidence="1" id="KW-1133">Transmembrane helix</keyword>
<dbReference type="Proteomes" id="UP000682843">
    <property type="component" value="Chromosome"/>
</dbReference>
<dbReference type="EMBL" id="CP036498">
    <property type="protein sequence ID" value="QUS41225.1"/>
    <property type="molecule type" value="Genomic_DNA"/>
</dbReference>